<dbReference type="InterPro" id="IPR004182">
    <property type="entry name" value="GRAM"/>
</dbReference>
<dbReference type="PROSITE" id="PS51778">
    <property type="entry name" value="VAST"/>
    <property type="match status" value="1"/>
</dbReference>
<keyword evidence="2" id="KW-0812">Transmembrane</keyword>
<dbReference type="InterPro" id="IPR011993">
    <property type="entry name" value="PH-like_dom_sf"/>
</dbReference>
<evidence type="ECO:0000256" key="5">
    <source>
        <dbReference type="SAM" id="MobiDB-lite"/>
    </source>
</evidence>
<dbReference type="Gene3D" id="2.30.29.30">
    <property type="entry name" value="Pleckstrin-homology domain (PH domain)/Phosphotyrosine-binding domain (PTB)"/>
    <property type="match status" value="1"/>
</dbReference>
<dbReference type="InterPro" id="IPR044511">
    <property type="entry name" value="At1g03370/At5g50170-like"/>
</dbReference>
<comment type="caution">
    <text evidence="8">The sequence shown here is derived from an EMBL/GenBank/DDBJ whole genome shotgun (WGS) entry which is preliminary data.</text>
</comment>
<dbReference type="SMART" id="SM00568">
    <property type="entry name" value="GRAM"/>
    <property type="match status" value="1"/>
</dbReference>
<dbReference type="Gene3D" id="2.60.40.150">
    <property type="entry name" value="C2 domain"/>
    <property type="match status" value="1"/>
</dbReference>
<proteinExistence type="predicted"/>
<protein>
    <recommendedName>
        <fullName evidence="10">C2 domain-containing protein</fullName>
    </recommendedName>
</protein>
<gene>
    <name evidence="8" type="ORF">ZIOFF_000465</name>
</gene>
<dbReference type="Proteomes" id="UP000734854">
    <property type="component" value="Unassembled WGS sequence"/>
</dbReference>
<feature type="domain" description="VASt" evidence="7">
    <location>
        <begin position="83"/>
        <end position="256"/>
    </location>
</feature>
<accession>A0A8J5I892</accession>
<dbReference type="PROSITE" id="PS50004">
    <property type="entry name" value="C2"/>
    <property type="match status" value="1"/>
</dbReference>
<dbReference type="InterPro" id="IPR000008">
    <property type="entry name" value="C2_dom"/>
</dbReference>
<dbReference type="Pfam" id="PF02893">
    <property type="entry name" value="GRAM"/>
    <property type="match status" value="1"/>
</dbReference>
<evidence type="ECO:0000259" key="6">
    <source>
        <dbReference type="PROSITE" id="PS50004"/>
    </source>
</evidence>
<reference evidence="8 9" key="1">
    <citation type="submission" date="2020-08" db="EMBL/GenBank/DDBJ databases">
        <title>Plant Genome Project.</title>
        <authorList>
            <person name="Zhang R.-G."/>
        </authorList>
    </citation>
    <scope>NUCLEOTIDE SEQUENCE [LARGE SCALE GENOMIC DNA]</scope>
    <source>
        <tissue evidence="8">Rhizome</tissue>
    </source>
</reference>
<sequence>MSNSSQYSPEETHALPMEIVPDTHHAETPPNNNGDRFHDHLESSETLSGVESSTDSNHLDATFEDAMKTMEARHRTALPKNLQGGVLLDQTYATEPKDLNSLLHEPNSQFRTELAQHQGTTDYEESSWRWKPNDDPCFSRCVTYTKAAAKLVKAVDVIEEQVYLLADGKNFAILNRVTTPDVPYGDCFQVLLLYKITPGPESSLGEKSSRLVVSWDINFHRNTVMKSVIEGTARQGFKESYESFSETLSQFIKPLSSSDQLLEPLQSSNQSDCKLFLNYFWNDHGLEEQGDGWQLTIALIEGCRLPSASPGYPDPYVVFTCNGRSRTSSVQLQTENPKWNEILEFSAMQEPPSVLDVRVFSFDSPFDQEIPIGHAEIKFLKQYSSAELADCWIPLEGKLARSSQSKLHLRIFVENTGGDEIIREYLQKMEKEVGKKMNPPSSHKNSTFQKLFGLPSEEFLIHEFSCCLKRKLPLQGKNFLSARIFGFYSNLFGYKTKFFFLWEDIECIQVVPPSLMAVGTSALLIILRNGRGLDARHGAKSIDDEGRLKFQFQSYKSFDRASRTIMALWRSKTCDEQQHKTENDQLDRFVYSDKSENESFSNGDFGLSASSG</sequence>
<dbReference type="GO" id="GO:0016020">
    <property type="term" value="C:membrane"/>
    <property type="evidence" value="ECO:0007669"/>
    <property type="project" value="UniProtKB-SubCell"/>
</dbReference>
<keyword evidence="4" id="KW-0472">Membrane</keyword>
<feature type="compositionally biased region" description="Polar residues" evidence="5">
    <location>
        <begin position="44"/>
        <end position="56"/>
    </location>
</feature>
<keyword evidence="3" id="KW-1133">Transmembrane helix</keyword>
<dbReference type="PANTHER" id="PTHR46296">
    <property type="entry name" value="BNAA05G37250D PROTEIN"/>
    <property type="match status" value="1"/>
</dbReference>
<evidence type="ECO:0000259" key="7">
    <source>
        <dbReference type="PROSITE" id="PS51778"/>
    </source>
</evidence>
<organism evidence="8 9">
    <name type="scientific">Zingiber officinale</name>
    <name type="common">Ginger</name>
    <name type="synonym">Amomum zingiber</name>
    <dbReference type="NCBI Taxonomy" id="94328"/>
    <lineage>
        <taxon>Eukaryota</taxon>
        <taxon>Viridiplantae</taxon>
        <taxon>Streptophyta</taxon>
        <taxon>Embryophyta</taxon>
        <taxon>Tracheophyta</taxon>
        <taxon>Spermatophyta</taxon>
        <taxon>Magnoliopsida</taxon>
        <taxon>Liliopsida</taxon>
        <taxon>Zingiberales</taxon>
        <taxon>Zingiberaceae</taxon>
        <taxon>Zingiber</taxon>
    </lineage>
</organism>
<dbReference type="Pfam" id="PF00168">
    <property type="entry name" value="C2"/>
    <property type="match status" value="1"/>
</dbReference>
<dbReference type="EMBL" id="JACMSC010000001">
    <property type="protein sequence ID" value="KAG6535465.1"/>
    <property type="molecule type" value="Genomic_DNA"/>
</dbReference>
<dbReference type="InterPro" id="IPR035892">
    <property type="entry name" value="C2_domain_sf"/>
</dbReference>
<evidence type="ECO:0000256" key="1">
    <source>
        <dbReference type="ARBA" id="ARBA00004167"/>
    </source>
</evidence>
<evidence type="ECO:0000256" key="3">
    <source>
        <dbReference type="ARBA" id="ARBA00022989"/>
    </source>
</evidence>
<evidence type="ECO:0000256" key="4">
    <source>
        <dbReference type="ARBA" id="ARBA00023136"/>
    </source>
</evidence>
<feature type="region of interest" description="Disordered" evidence="5">
    <location>
        <begin position="1"/>
        <end position="57"/>
    </location>
</feature>
<dbReference type="SMART" id="SM00239">
    <property type="entry name" value="C2"/>
    <property type="match status" value="1"/>
</dbReference>
<keyword evidence="9" id="KW-1185">Reference proteome</keyword>
<name>A0A8J5I892_ZINOF</name>
<comment type="subcellular location">
    <subcellularLocation>
        <location evidence="1">Membrane</location>
        <topology evidence="1">Single-pass membrane protein</topology>
    </subcellularLocation>
</comment>
<dbReference type="AlphaFoldDB" id="A0A8J5I892"/>
<dbReference type="Pfam" id="PF16016">
    <property type="entry name" value="VASt"/>
    <property type="match status" value="1"/>
</dbReference>
<dbReference type="PANTHER" id="PTHR46296:SF7">
    <property type="entry name" value="C2 DOMAIN-CONTAINING PROTEIN"/>
    <property type="match status" value="1"/>
</dbReference>
<evidence type="ECO:0000313" key="9">
    <source>
        <dbReference type="Proteomes" id="UP000734854"/>
    </source>
</evidence>
<evidence type="ECO:0000256" key="2">
    <source>
        <dbReference type="ARBA" id="ARBA00022692"/>
    </source>
</evidence>
<dbReference type="InterPro" id="IPR031968">
    <property type="entry name" value="VASt"/>
</dbReference>
<dbReference type="CDD" id="cd00030">
    <property type="entry name" value="C2"/>
    <property type="match status" value="1"/>
</dbReference>
<feature type="domain" description="C2" evidence="6">
    <location>
        <begin position="271"/>
        <end position="393"/>
    </location>
</feature>
<evidence type="ECO:0008006" key="10">
    <source>
        <dbReference type="Google" id="ProtNLM"/>
    </source>
</evidence>
<evidence type="ECO:0000313" key="8">
    <source>
        <dbReference type="EMBL" id="KAG6535465.1"/>
    </source>
</evidence>
<dbReference type="SUPFAM" id="SSF49562">
    <property type="entry name" value="C2 domain (Calcium/lipid-binding domain, CaLB)"/>
    <property type="match status" value="1"/>
</dbReference>